<dbReference type="GO" id="GO:0032259">
    <property type="term" value="P:methylation"/>
    <property type="evidence" value="ECO:0007669"/>
    <property type="project" value="UniProtKB-KW"/>
</dbReference>
<evidence type="ECO:0000256" key="1">
    <source>
        <dbReference type="SAM" id="MobiDB-lite"/>
    </source>
</evidence>
<dbReference type="GO" id="GO:0008168">
    <property type="term" value="F:methyltransferase activity"/>
    <property type="evidence" value="ECO:0007669"/>
    <property type="project" value="UniProtKB-KW"/>
</dbReference>
<dbReference type="Proteomes" id="UP000237061">
    <property type="component" value="Unassembled WGS sequence"/>
</dbReference>
<dbReference type="Pfam" id="PF13847">
    <property type="entry name" value="Methyltransf_31"/>
    <property type="match status" value="1"/>
</dbReference>
<dbReference type="SUPFAM" id="SSF53335">
    <property type="entry name" value="S-adenosyl-L-methionine-dependent methyltransferases"/>
    <property type="match status" value="1"/>
</dbReference>
<accession>A0A2S3ZSP6</accession>
<dbReference type="AlphaFoldDB" id="A0A2S3ZSP6"/>
<dbReference type="CDD" id="cd02440">
    <property type="entry name" value="AdoMet_MTases"/>
    <property type="match status" value="1"/>
</dbReference>
<keyword evidence="3" id="KW-0489">Methyltransferase</keyword>
<evidence type="ECO:0000313" key="3">
    <source>
        <dbReference type="EMBL" id="POH71887.1"/>
    </source>
</evidence>
<keyword evidence="4" id="KW-1185">Reference proteome</keyword>
<sequence length="291" mass="30782">MASVEYMTTHGHHQHGHDNHNGHSHGAGLAESLTLDALILGTYLEQATALAVELTPTPGVIIDAGSGSGVGTVALAQRFENAHIIALDKSADMLGQTLEAASKNGLTGQVTTVLADLDDAWPEVAAADLIWASSSLHEVADPERSMGEMFAGLNAGGLLMVIEMDGLPCFLSAATLADGTELAALEARLHAALAQMRWNHHPDWRAGLERAGFDVVEQRSYTAVGNSTPDLASRYARMFLERIRTAMDDVATAADLAILDSLLASDGPESLASRTDLQVRGSRTVWAARKP</sequence>
<feature type="domain" description="Methyltransferase" evidence="2">
    <location>
        <begin position="60"/>
        <end position="172"/>
    </location>
</feature>
<gene>
    <name evidence="3" type="ORF">CVS27_18440</name>
</gene>
<dbReference type="InterPro" id="IPR053173">
    <property type="entry name" value="SAM-binding_MTase"/>
</dbReference>
<dbReference type="EMBL" id="PPXC01000020">
    <property type="protein sequence ID" value="POH71887.1"/>
    <property type="molecule type" value="Genomic_DNA"/>
</dbReference>
<evidence type="ECO:0000313" key="4">
    <source>
        <dbReference type="Proteomes" id="UP000237061"/>
    </source>
</evidence>
<dbReference type="Gene3D" id="3.40.50.150">
    <property type="entry name" value="Vaccinia Virus protein VP39"/>
    <property type="match status" value="1"/>
</dbReference>
<feature type="region of interest" description="Disordered" evidence="1">
    <location>
        <begin position="1"/>
        <end position="27"/>
    </location>
</feature>
<dbReference type="InterPro" id="IPR029063">
    <property type="entry name" value="SAM-dependent_MTases_sf"/>
</dbReference>
<evidence type="ECO:0000259" key="2">
    <source>
        <dbReference type="Pfam" id="PF13847"/>
    </source>
</evidence>
<keyword evidence="3" id="KW-0808">Transferase</keyword>
<organism evidence="3 4">
    <name type="scientific">Arthrobacter glacialis</name>
    <dbReference type="NCBI Taxonomy" id="1664"/>
    <lineage>
        <taxon>Bacteria</taxon>
        <taxon>Bacillati</taxon>
        <taxon>Actinomycetota</taxon>
        <taxon>Actinomycetes</taxon>
        <taxon>Micrococcales</taxon>
        <taxon>Micrococcaceae</taxon>
        <taxon>Arthrobacter</taxon>
    </lineage>
</organism>
<dbReference type="PANTHER" id="PTHR45128:SF1">
    <property type="entry name" value="S-ADENOSYLMETHIONINE-DEPENDENT METHYLTRANSFERASE RV2258C"/>
    <property type="match status" value="1"/>
</dbReference>
<comment type="caution">
    <text evidence="3">The sequence shown here is derived from an EMBL/GenBank/DDBJ whole genome shotgun (WGS) entry which is preliminary data.</text>
</comment>
<dbReference type="InterPro" id="IPR025714">
    <property type="entry name" value="Methyltranfer_dom"/>
</dbReference>
<reference evidence="3 4" key="1">
    <citation type="submission" date="2018-01" db="EMBL/GenBank/DDBJ databases">
        <title>Arthrobacter sp. nov., from glaciers in China.</title>
        <authorList>
            <person name="Liu Q."/>
            <person name="Xin Y.-H."/>
        </authorList>
    </citation>
    <scope>NUCLEOTIDE SEQUENCE [LARGE SCALE GENOMIC DNA]</scope>
    <source>
        <strain evidence="3 4">HLT2-12-2</strain>
    </source>
</reference>
<name>A0A2S3ZSP6_ARTGL</name>
<dbReference type="PANTHER" id="PTHR45128">
    <property type="entry name" value="METHYLTRANSFERASE TYPE 11"/>
    <property type="match status" value="1"/>
</dbReference>
<protein>
    <submittedName>
        <fullName evidence="3">SAM-dependent methyltransferase</fullName>
    </submittedName>
</protein>
<proteinExistence type="predicted"/>